<dbReference type="Gene3D" id="4.10.280.10">
    <property type="entry name" value="Helix-loop-helix DNA-binding domain"/>
    <property type="match status" value="1"/>
</dbReference>
<name>A0A1G4MAI2_LACFM</name>
<dbReference type="InterPro" id="IPR047206">
    <property type="entry name" value="bHLHzip_scCBP1-like"/>
</dbReference>
<accession>A0A1G4MAI2</accession>
<proteinExistence type="predicted"/>
<gene>
    <name evidence="5" type="ORF">LAFE_0C11694G</name>
</gene>
<dbReference type="SUPFAM" id="SSF47459">
    <property type="entry name" value="HLH, helix-loop-helix DNA-binding domain"/>
    <property type="match status" value="1"/>
</dbReference>
<evidence type="ECO:0000313" key="5">
    <source>
        <dbReference type="EMBL" id="SCW00774.1"/>
    </source>
</evidence>
<dbReference type="EMBL" id="LT598485">
    <property type="protein sequence ID" value="SCW00774.1"/>
    <property type="molecule type" value="Genomic_DNA"/>
</dbReference>
<dbReference type="GO" id="GO:0046983">
    <property type="term" value="F:protein dimerization activity"/>
    <property type="evidence" value="ECO:0007669"/>
    <property type="project" value="InterPro"/>
</dbReference>
<dbReference type="OrthoDB" id="71302at2759"/>
<dbReference type="PANTHER" id="PTHR47787:SF1">
    <property type="entry name" value="CENTROMERE-BINDING PROTEIN 1"/>
    <property type="match status" value="1"/>
</dbReference>
<feature type="region of interest" description="Disordered" evidence="3">
    <location>
        <begin position="1"/>
        <end position="53"/>
    </location>
</feature>
<feature type="domain" description="BHLH" evidence="4">
    <location>
        <begin position="133"/>
        <end position="181"/>
    </location>
</feature>
<keyword evidence="1" id="KW-0238">DNA-binding</keyword>
<feature type="compositionally biased region" description="Basic and acidic residues" evidence="3">
    <location>
        <begin position="104"/>
        <end position="113"/>
    </location>
</feature>
<dbReference type="Proteomes" id="UP000190831">
    <property type="component" value="Chromosome C"/>
</dbReference>
<reference evidence="5 6" key="1">
    <citation type="submission" date="2016-03" db="EMBL/GenBank/DDBJ databases">
        <authorList>
            <person name="Devillers H."/>
        </authorList>
    </citation>
    <scope>NUCLEOTIDE SEQUENCE [LARGE SCALE GENOMIC DNA]</scope>
    <source>
        <strain evidence="5">CBS 6772</strain>
    </source>
</reference>
<keyword evidence="2" id="KW-0539">Nucleus</keyword>
<evidence type="ECO:0000259" key="4">
    <source>
        <dbReference type="PROSITE" id="PS50888"/>
    </source>
</evidence>
<dbReference type="Pfam" id="PF00010">
    <property type="entry name" value="HLH"/>
    <property type="match status" value="1"/>
</dbReference>
<dbReference type="OMA" id="RRENINM"/>
<evidence type="ECO:0000256" key="1">
    <source>
        <dbReference type="ARBA" id="ARBA00023125"/>
    </source>
</evidence>
<evidence type="ECO:0000256" key="3">
    <source>
        <dbReference type="SAM" id="MobiDB-lite"/>
    </source>
</evidence>
<dbReference type="InterPro" id="IPR011598">
    <property type="entry name" value="bHLH_dom"/>
</dbReference>
<dbReference type="GO" id="GO:0005634">
    <property type="term" value="C:nucleus"/>
    <property type="evidence" value="ECO:0007669"/>
    <property type="project" value="TreeGrafter"/>
</dbReference>
<dbReference type="CDD" id="cd11398">
    <property type="entry name" value="bHLHzip_scCBP1"/>
    <property type="match status" value="1"/>
</dbReference>
<dbReference type="InterPro" id="IPR036638">
    <property type="entry name" value="HLH_DNA-bd_sf"/>
</dbReference>
<feature type="compositionally biased region" description="Basic and acidic residues" evidence="3">
    <location>
        <begin position="131"/>
        <end position="144"/>
    </location>
</feature>
<dbReference type="SMART" id="SM00353">
    <property type="entry name" value="HLH"/>
    <property type="match status" value="1"/>
</dbReference>
<dbReference type="GO" id="GO:0003677">
    <property type="term" value="F:DNA binding"/>
    <property type="evidence" value="ECO:0007669"/>
    <property type="project" value="UniProtKB-KW"/>
</dbReference>
<feature type="compositionally biased region" description="Basic and acidic residues" evidence="3">
    <location>
        <begin position="15"/>
        <end position="24"/>
    </location>
</feature>
<protein>
    <submittedName>
        <fullName evidence="5">LAFE_0C11694g1_1</fullName>
    </submittedName>
</protein>
<organism evidence="5 6">
    <name type="scientific">Lachancea fermentati</name>
    <name type="common">Zygosaccharomyces fermentati</name>
    <dbReference type="NCBI Taxonomy" id="4955"/>
    <lineage>
        <taxon>Eukaryota</taxon>
        <taxon>Fungi</taxon>
        <taxon>Dikarya</taxon>
        <taxon>Ascomycota</taxon>
        <taxon>Saccharomycotina</taxon>
        <taxon>Saccharomycetes</taxon>
        <taxon>Saccharomycetales</taxon>
        <taxon>Saccharomycetaceae</taxon>
        <taxon>Lachancea</taxon>
    </lineage>
</organism>
<keyword evidence="6" id="KW-1185">Reference proteome</keyword>
<dbReference type="GO" id="GO:0003700">
    <property type="term" value="F:DNA-binding transcription factor activity"/>
    <property type="evidence" value="ECO:0007669"/>
    <property type="project" value="InterPro"/>
</dbReference>
<dbReference type="AlphaFoldDB" id="A0A1G4MAI2"/>
<dbReference type="PANTHER" id="PTHR47787">
    <property type="entry name" value="CENTROMERE-BINDING PROTEIN 1"/>
    <property type="match status" value="1"/>
</dbReference>
<sequence>MAKRLLPNDVDVNEELAKRQHAESAEQSNIDAELLKEKQDPGSSEENDNTAAAAAAAAAVYGGLMGAHEEADVDESQLHAHAHAHEHEHTHGAKPEDDVDVDVDMGKDDEPKRVGRRGRKPAPVTGSAEWRQQRKDSHKEVERRRRENINTAINKLSDLLPVKESSKATVLARAAEYIQKLKDTENANIEKWTLQKLLSEQQVSTLTKANESLQLELGNAFKQIDILKRQLKAAGIPLDPEIEKLEAETGDDK</sequence>
<evidence type="ECO:0000313" key="6">
    <source>
        <dbReference type="Proteomes" id="UP000190831"/>
    </source>
</evidence>
<evidence type="ECO:0000256" key="2">
    <source>
        <dbReference type="ARBA" id="ARBA00023242"/>
    </source>
</evidence>
<feature type="region of interest" description="Disordered" evidence="3">
    <location>
        <begin position="67"/>
        <end position="144"/>
    </location>
</feature>
<feature type="compositionally biased region" description="Basic and acidic residues" evidence="3">
    <location>
        <begin position="83"/>
        <end position="96"/>
    </location>
</feature>
<dbReference type="PROSITE" id="PS50888">
    <property type="entry name" value="BHLH"/>
    <property type="match status" value="1"/>
</dbReference>